<feature type="non-terminal residue" evidence="1">
    <location>
        <position position="285"/>
    </location>
</feature>
<organism evidence="1 2">
    <name type="scientific">Mucuna pruriens</name>
    <name type="common">Velvet bean</name>
    <name type="synonym">Dolichos pruriens</name>
    <dbReference type="NCBI Taxonomy" id="157652"/>
    <lineage>
        <taxon>Eukaryota</taxon>
        <taxon>Viridiplantae</taxon>
        <taxon>Streptophyta</taxon>
        <taxon>Embryophyta</taxon>
        <taxon>Tracheophyta</taxon>
        <taxon>Spermatophyta</taxon>
        <taxon>Magnoliopsida</taxon>
        <taxon>eudicotyledons</taxon>
        <taxon>Gunneridae</taxon>
        <taxon>Pentapetalae</taxon>
        <taxon>rosids</taxon>
        <taxon>fabids</taxon>
        <taxon>Fabales</taxon>
        <taxon>Fabaceae</taxon>
        <taxon>Papilionoideae</taxon>
        <taxon>50 kb inversion clade</taxon>
        <taxon>NPAAA clade</taxon>
        <taxon>indigoferoid/millettioid clade</taxon>
        <taxon>Phaseoleae</taxon>
        <taxon>Mucuna</taxon>
    </lineage>
</organism>
<protein>
    <submittedName>
        <fullName evidence="1">Copia protein</fullName>
    </submittedName>
</protein>
<dbReference type="AlphaFoldDB" id="A0A371E108"/>
<sequence>FGVEGCHKRHLKAVERILQYLKANYVGSVVDRRSTSGYCMFLRGNLVSWRSKKQNVVARSSAEAEFRAMAQGICEGLWMKIILDDLKVKYEGPIKHFIKEKLDNGLIVIAHVPTGLQVEDVFTKGLPTTRFQELNGMLSNPLKVPSKIQKALKDPKWVQVVKEKMKALEDNKTWNLVILPREKKIMGCKWDFSIKHKEYESIERYKARLVQRDIHKLMTLTIKSFFSLVAKLKWLRIERNLVMWRSKKKVMALSSAKAEFRVMTKGLCELLWLKELLKSIFHLPL</sequence>
<dbReference type="OrthoDB" id="414945at2759"/>
<dbReference type="CDD" id="cd09272">
    <property type="entry name" value="RNase_HI_RT_Ty1"/>
    <property type="match status" value="1"/>
</dbReference>
<feature type="non-terminal residue" evidence="1">
    <location>
        <position position="1"/>
    </location>
</feature>
<dbReference type="PANTHER" id="PTHR11439">
    <property type="entry name" value="GAG-POL-RELATED RETROTRANSPOSON"/>
    <property type="match status" value="1"/>
</dbReference>
<dbReference type="STRING" id="157652.A0A371E108"/>
<keyword evidence="2" id="KW-1185">Reference proteome</keyword>
<dbReference type="PANTHER" id="PTHR11439:SF470">
    <property type="entry name" value="CYSTEINE-RICH RLK (RECEPTOR-LIKE PROTEIN KINASE) 8"/>
    <property type="match status" value="1"/>
</dbReference>
<comment type="caution">
    <text evidence="1">The sequence shown here is derived from an EMBL/GenBank/DDBJ whole genome shotgun (WGS) entry which is preliminary data.</text>
</comment>
<evidence type="ECO:0000313" key="2">
    <source>
        <dbReference type="Proteomes" id="UP000257109"/>
    </source>
</evidence>
<dbReference type="EMBL" id="QJKJ01017457">
    <property type="protein sequence ID" value="RDX58469.1"/>
    <property type="molecule type" value="Genomic_DNA"/>
</dbReference>
<accession>A0A371E108</accession>
<dbReference type="Proteomes" id="UP000257109">
    <property type="component" value="Unassembled WGS sequence"/>
</dbReference>
<name>A0A371E108_MUCPR</name>
<gene>
    <name evidence="1" type="primary">GIP</name>
    <name evidence="1" type="ORF">CR513_62214</name>
</gene>
<proteinExistence type="predicted"/>
<evidence type="ECO:0000313" key="1">
    <source>
        <dbReference type="EMBL" id="RDX58469.1"/>
    </source>
</evidence>
<reference evidence="1" key="1">
    <citation type="submission" date="2018-05" db="EMBL/GenBank/DDBJ databases">
        <title>Draft genome of Mucuna pruriens seed.</title>
        <authorList>
            <person name="Nnadi N.E."/>
            <person name="Vos R."/>
            <person name="Hasami M.H."/>
            <person name="Devisetty U.K."/>
            <person name="Aguiy J.C."/>
        </authorList>
    </citation>
    <scope>NUCLEOTIDE SEQUENCE [LARGE SCALE GENOMIC DNA]</scope>
    <source>
        <strain evidence="1">JCA_2017</strain>
    </source>
</reference>